<evidence type="ECO:0000256" key="2">
    <source>
        <dbReference type="ARBA" id="ARBA00023242"/>
    </source>
</evidence>
<dbReference type="CDD" id="cd00067">
    <property type="entry name" value="GAL4"/>
    <property type="match status" value="1"/>
</dbReference>
<dbReference type="AlphaFoldDB" id="A0AAJ0E8G6"/>
<evidence type="ECO:0000313" key="5">
    <source>
        <dbReference type="Proteomes" id="UP001243989"/>
    </source>
</evidence>
<dbReference type="GO" id="GO:0003677">
    <property type="term" value="F:DNA binding"/>
    <property type="evidence" value="ECO:0007669"/>
    <property type="project" value="InterPro"/>
</dbReference>
<dbReference type="GeneID" id="85479280"/>
<keyword evidence="1" id="KW-0479">Metal-binding</keyword>
<dbReference type="SMART" id="SM00066">
    <property type="entry name" value="GAL4"/>
    <property type="match status" value="1"/>
</dbReference>
<dbReference type="InterPro" id="IPR007219">
    <property type="entry name" value="XnlR_reg_dom"/>
</dbReference>
<dbReference type="InterPro" id="IPR001138">
    <property type="entry name" value="Zn2Cys6_DnaBD"/>
</dbReference>
<dbReference type="RefSeq" id="XP_060437655.1">
    <property type="nucleotide sequence ID" value="XM_060594418.1"/>
</dbReference>
<name>A0AAJ0E8G6_9PEZI</name>
<reference evidence="4" key="1">
    <citation type="submission" date="2021-06" db="EMBL/GenBank/DDBJ databases">
        <title>Comparative genomics, transcriptomics and evolutionary studies reveal genomic signatures of adaptation to plant cell wall in hemibiotrophic fungi.</title>
        <authorList>
            <consortium name="DOE Joint Genome Institute"/>
            <person name="Baroncelli R."/>
            <person name="Diaz J.F."/>
            <person name="Benocci T."/>
            <person name="Peng M."/>
            <person name="Battaglia E."/>
            <person name="Haridas S."/>
            <person name="Andreopoulos W."/>
            <person name="Labutti K."/>
            <person name="Pangilinan J."/>
            <person name="Floch G.L."/>
            <person name="Makela M.R."/>
            <person name="Henrissat B."/>
            <person name="Grigoriev I.V."/>
            <person name="Crouch J.A."/>
            <person name="De Vries R.P."/>
            <person name="Sukno S.A."/>
            <person name="Thon M.R."/>
        </authorList>
    </citation>
    <scope>NUCLEOTIDE SEQUENCE</scope>
    <source>
        <strain evidence="4">CBS 102054</strain>
    </source>
</reference>
<dbReference type="Pfam" id="PF00172">
    <property type="entry name" value="Zn_clus"/>
    <property type="match status" value="1"/>
</dbReference>
<keyword evidence="2" id="KW-0539">Nucleus</keyword>
<dbReference type="InterPro" id="IPR052761">
    <property type="entry name" value="Fungal_Detox/Toxin_TFs"/>
</dbReference>
<dbReference type="InterPro" id="IPR036864">
    <property type="entry name" value="Zn2-C6_fun-type_DNA-bd_sf"/>
</dbReference>
<dbReference type="GO" id="GO:0008270">
    <property type="term" value="F:zinc ion binding"/>
    <property type="evidence" value="ECO:0007669"/>
    <property type="project" value="InterPro"/>
</dbReference>
<dbReference type="GO" id="GO:0000981">
    <property type="term" value="F:DNA-binding transcription factor activity, RNA polymerase II-specific"/>
    <property type="evidence" value="ECO:0007669"/>
    <property type="project" value="InterPro"/>
</dbReference>
<dbReference type="PANTHER" id="PTHR47425:SF2">
    <property type="entry name" value="FARB-RELATED"/>
    <property type="match status" value="1"/>
</dbReference>
<proteinExistence type="predicted"/>
<dbReference type="Pfam" id="PF04082">
    <property type="entry name" value="Fungal_trans"/>
    <property type="match status" value="1"/>
</dbReference>
<comment type="caution">
    <text evidence="4">The sequence shown here is derived from an EMBL/GenBank/DDBJ whole genome shotgun (WGS) entry which is preliminary data.</text>
</comment>
<dbReference type="CDD" id="cd12148">
    <property type="entry name" value="fungal_TF_MHR"/>
    <property type="match status" value="1"/>
</dbReference>
<dbReference type="PROSITE" id="PS00463">
    <property type="entry name" value="ZN2_CY6_FUNGAL_1"/>
    <property type="match status" value="1"/>
</dbReference>
<dbReference type="PANTHER" id="PTHR47425">
    <property type="entry name" value="FARB-RELATED"/>
    <property type="match status" value="1"/>
</dbReference>
<evidence type="ECO:0000259" key="3">
    <source>
        <dbReference type="PROSITE" id="PS50048"/>
    </source>
</evidence>
<keyword evidence="5" id="KW-1185">Reference proteome</keyword>
<dbReference type="Gene3D" id="4.10.240.10">
    <property type="entry name" value="Zn(2)-C6 fungal-type DNA-binding domain"/>
    <property type="match status" value="1"/>
</dbReference>
<dbReference type="GO" id="GO:0006351">
    <property type="term" value="P:DNA-templated transcription"/>
    <property type="evidence" value="ECO:0007669"/>
    <property type="project" value="InterPro"/>
</dbReference>
<feature type="domain" description="Zn(2)-C6 fungal-type" evidence="3">
    <location>
        <begin position="13"/>
        <end position="45"/>
    </location>
</feature>
<dbReference type="Proteomes" id="UP001243989">
    <property type="component" value="Unassembled WGS sequence"/>
</dbReference>
<sequence length="387" mass="43806">MVEAPAKRRASKACTGCRARKTRCDVLQVGHPCTKCRAEGYECETKARKNRLGKKAIGSTHVGVRQRTTAQPEHILRQQVPYFNLFRTLKSSDQPDFERGLSDEDLHFLVRKGAMDLPTKEDLDECISTYFKCFQPTFPIVDKAKFKKAYGDVEYEDSVQGKGQSLLLIQVIVFTAISMIPMESMQKLGFKSIQEARSCFHAKACYLHHFNYEPDDITTIQALLLMSHYYPSMTEQRHLVLADLHQASASSSSDRKHWARIWWACLIRDRLITLGTGRPMHINSLDCSVPLLTVGDVGEEGDTDEDGVTKAIFVDFSHLCYHIEGVLLLSSLQPGPVADQVKLCEISLQQWKEHLNAASRRTRFENHDDGESEASITSRVVLHLAYK</sequence>
<accession>A0AAJ0E8G6</accession>
<organism evidence="4 5">
    <name type="scientific">Colletotrichum phormii</name>
    <dbReference type="NCBI Taxonomy" id="359342"/>
    <lineage>
        <taxon>Eukaryota</taxon>
        <taxon>Fungi</taxon>
        <taxon>Dikarya</taxon>
        <taxon>Ascomycota</taxon>
        <taxon>Pezizomycotina</taxon>
        <taxon>Sordariomycetes</taxon>
        <taxon>Hypocreomycetidae</taxon>
        <taxon>Glomerellales</taxon>
        <taxon>Glomerellaceae</taxon>
        <taxon>Colletotrichum</taxon>
        <taxon>Colletotrichum acutatum species complex</taxon>
    </lineage>
</organism>
<gene>
    <name evidence="4" type="ORF">BDP81DRAFT_466661</name>
</gene>
<dbReference type="SMART" id="SM00906">
    <property type="entry name" value="Fungal_trans"/>
    <property type="match status" value="1"/>
</dbReference>
<evidence type="ECO:0000313" key="4">
    <source>
        <dbReference type="EMBL" id="KAK1621660.1"/>
    </source>
</evidence>
<dbReference type="PROSITE" id="PS50048">
    <property type="entry name" value="ZN2_CY6_FUNGAL_2"/>
    <property type="match status" value="1"/>
</dbReference>
<evidence type="ECO:0000256" key="1">
    <source>
        <dbReference type="ARBA" id="ARBA00022723"/>
    </source>
</evidence>
<dbReference type="SUPFAM" id="SSF57701">
    <property type="entry name" value="Zn2/Cys6 DNA-binding domain"/>
    <property type="match status" value="1"/>
</dbReference>
<dbReference type="EMBL" id="JAHMHQ010000046">
    <property type="protein sequence ID" value="KAK1621660.1"/>
    <property type="molecule type" value="Genomic_DNA"/>
</dbReference>
<protein>
    <submittedName>
        <fullName evidence="4">Fungal-specific transcription factor domain-containing protein</fullName>
    </submittedName>
</protein>